<dbReference type="RefSeq" id="WP_167335593.1">
    <property type="nucleotide sequence ID" value="NZ_CDHL01000021.1"/>
</dbReference>
<protein>
    <submittedName>
        <fullName evidence="2">Type II toxin-antitoxin system YafO family toxin</fullName>
    </submittedName>
</protein>
<feature type="compositionally biased region" description="Polar residues" evidence="1">
    <location>
        <begin position="145"/>
        <end position="154"/>
    </location>
</feature>
<organism evidence="2 3">
    <name type="scientific">Citrobacter pasteurii</name>
    <dbReference type="NCBI Taxonomy" id="1563222"/>
    <lineage>
        <taxon>Bacteria</taxon>
        <taxon>Pseudomonadati</taxon>
        <taxon>Pseudomonadota</taxon>
        <taxon>Gammaproteobacteria</taxon>
        <taxon>Enterobacterales</taxon>
        <taxon>Enterobacteriaceae</taxon>
        <taxon>Citrobacter</taxon>
    </lineage>
</organism>
<dbReference type="EMBL" id="CP077263">
    <property type="protein sequence ID" value="QXA47353.1"/>
    <property type="molecule type" value="Genomic_DNA"/>
</dbReference>
<evidence type="ECO:0000313" key="3">
    <source>
        <dbReference type="Proteomes" id="UP000683579"/>
    </source>
</evidence>
<accession>A0ABX8KH75</accession>
<keyword evidence="3" id="KW-1185">Reference proteome</keyword>
<gene>
    <name evidence="2" type="ORF">I6L54_23845</name>
</gene>
<dbReference type="GeneID" id="86979022"/>
<sequence>MRMESTSGDGHKLVFAVDAKLDIPEERLNDFQDIYKDFIEYKTISADLGNIPRPQDHVQMEFLTAVDLFGKDLPNFFPKPIAKREKLHHLHVFDGTNDWDINRWKQSEQSKRSSDSLMFYSYFEHQNVHYFYVLKFIEEPDGHSFQSEENTKGTLSKRAEGYRLQTTGVRS</sequence>
<dbReference type="Proteomes" id="UP000683579">
    <property type="component" value="Plasmid unnamed2"/>
</dbReference>
<reference evidence="2 3" key="1">
    <citation type="submission" date="2021-06" db="EMBL/GenBank/DDBJ databases">
        <title>FDA dAtabase for Regulatory Grade micrObial Sequences (FDA-ARGOS): Supporting development and validation of Infectious Disease Dx tests.</title>
        <authorList>
            <person name="Sproer C."/>
            <person name="Gronow S."/>
            <person name="Severitt S."/>
            <person name="Schroder I."/>
            <person name="Tallon L."/>
            <person name="Sadzewicz L."/>
            <person name="Zhao X."/>
            <person name="Boylan J."/>
            <person name="Ott S."/>
            <person name="Bowen H."/>
            <person name="Vavikolanu K."/>
            <person name="Mehta A."/>
            <person name="Aluvathingal J."/>
            <person name="Nadendla S."/>
            <person name="Lowell S."/>
            <person name="Myers T."/>
            <person name="Yan Y."/>
        </authorList>
    </citation>
    <scope>NUCLEOTIDE SEQUENCE [LARGE SCALE GENOMIC DNA]</scope>
    <source>
        <strain evidence="2 3">FDAARGOS 1424</strain>
        <plasmid evidence="2 3">unnamed2</plasmid>
    </source>
</reference>
<geneLocation type="plasmid" evidence="2 3">
    <name>unnamed2</name>
</geneLocation>
<evidence type="ECO:0000256" key="1">
    <source>
        <dbReference type="SAM" id="MobiDB-lite"/>
    </source>
</evidence>
<evidence type="ECO:0000313" key="2">
    <source>
        <dbReference type="EMBL" id="QXA47353.1"/>
    </source>
</evidence>
<dbReference type="Pfam" id="PF13957">
    <property type="entry name" value="YafO_toxin"/>
    <property type="match status" value="1"/>
</dbReference>
<dbReference type="InterPro" id="IPR020353">
    <property type="entry name" value="Toxin_YafO"/>
</dbReference>
<proteinExistence type="predicted"/>
<name>A0ABX8KH75_9ENTR</name>
<feature type="region of interest" description="Disordered" evidence="1">
    <location>
        <begin position="145"/>
        <end position="171"/>
    </location>
</feature>
<keyword evidence="2" id="KW-0614">Plasmid</keyword>